<reference evidence="12" key="1">
    <citation type="submission" date="2025-08" db="UniProtKB">
        <authorList>
            <consortium name="Ensembl"/>
        </authorList>
    </citation>
    <scope>IDENTIFICATION</scope>
</reference>
<dbReference type="PROSITE" id="PS51916">
    <property type="entry name" value="DEUBAD"/>
    <property type="match status" value="1"/>
</dbReference>
<evidence type="ECO:0000256" key="8">
    <source>
        <dbReference type="ARBA" id="ARBA00023163"/>
    </source>
</evidence>
<feature type="compositionally biased region" description="Basic and acidic residues" evidence="10">
    <location>
        <begin position="95"/>
        <end position="105"/>
    </location>
</feature>
<keyword evidence="9" id="KW-0539">Nucleus</keyword>
<dbReference type="InterPro" id="IPR007759">
    <property type="entry name" value="Asxl_HARE-HTH"/>
</dbReference>
<keyword evidence="13" id="KW-1185">Reference proteome</keyword>
<keyword evidence="8" id="KW-0804">Transcription</keyword>
<feature type="region of interest" description="Disordered" evidence="10">
    <location>
        <begin position="571"/>
        <end position="622"/>
    </location>
</feature>
<evidence type="ECO:0000256" key="7">
    <source>
        <dbReference type="ARBA" id="ARBA00023015"/>
    </source>
</evidence>
<organism evidence="12 13">
    <name type="scientific">Paramormyrops kingsleyae</name>
    <dbReference type="NCBI Taxonomy" id="1676925"/>
    <lineage>
        <taxon>Eukaryota</taxon>
        <taxon>Metazoa</taxon>
        <taxon>Chordata</taxon>
        <taxon>Craniata</taxon>
        <taxon>Vertebrata</taxon>
        <taxon>Euteleostomi</taxon>
        <taxon>Actinopterygii</taxon>
        <taxon>Neopterygii</taxon>
        <taxon>Teleostei</taxon>
        <taxon>Osteoglossocephala</taxon>
        <taxon>Osteoglossomorpha</taxon>
        <taxon>Osteoglossiformes</taxon>
        <taxon>Mormyridae</taxon>
        <taxon>Paramormyrops</taxon>
    </lineage>
</organism>
<dbReference type="GO" id="GO:0003677">
    <property type="term" value="F:DNA binding"/>
    <property type="evidence" value="ECO:0007669"/>
    <property type="project" value="InterPro"/>
</dbReference>
<dbReference type="Proteomes" id="UP000261540">
    <property type="component" value="Unplaced"/>
</dbReference>
<keyword evidence="5" id="KW-0863">Zinc-finger</keyword>
<evidence type="ECO:0000259" key="11">
    <source>
        <dbReference type="PROSITE" id="PS51916"/>
    </source>
</evidence>
<feature type="region of interest" description="Disordered" evidence="10">
    <location>
        <begin position="76"/>
        <end position="119"/>
    </location>
</feature>
<evidence type="ECO:0000256" key="3">
    <source>
        <dbReference type="ARBA" id="ARBA00022491"/>
    </source>
</evidence>
<name>A0A3B3R6Q2_9TELE</name>
<dbReference type="InterPro" id="IPR026905">
    <property type="entry name" value="ASX-like_PHD"/>
</dbReference>
<protein>
    <submittedName>
        <fullName evidence="12">ASXL transcriptional regulator 3</fullName>
    </submittedName>
</protein>
<dbReference type="InterPro" id="IPR024811">
    <property type="entry name" value="ASX/ASX-like"/>
</dbReference>
<dbReference type="GO" id="GO:0009887">
    <property type="term" value="P:animal organ morphogenesis"/>
    <property type="evidence" value="ECO:0007669"/>
    <property type="project" value="TreeGrafter"/>
</dbReference>
<feature type="compositionally biased region" description="Polar residues" evidence="10">
    <location>
        <begin position="106"/>
        <end position="119"/>
    </location>
</feature>
<dbReference type="GO" id="GO:0008270">
    <property type="term" value="F:zinc ion binding"/>
    <property type="evidence" value="ECO:0007669"/>
    <property type="project" value="UniProtKB-KW"/>
</dbReference>
<feature type="domain" description="DEUBAD" evidence="11">
    <location>
        <begin position="145"/>
        <end position="254"/>
    </location>
</feature>
<dbReference type="GeneTree" id="ENSGT00520000055578"/>
<dbReference type="STRING" id="1676925.ENSPKIP00000013600"/>
<reference evidence="12" key="2">
    <citation type="submission" date="2025-09" db="UniProtKB">
        <authorList>
            <consortium name="Ensembl"/>
        </authorList>
    </citation>
    <scope>IDENTIFICATION</scope>
</reference>
<dbReference type="GO" id="GO:0045944">
    <property type="term" value="P:positive regulation of transcription by RNA polymerase II"/>
    <property type="evidence" value="ECO:0007669"/>
    <property type="project" value="TreeGrafter"/>
</dbReference>
<accession>A0A3B3R6Q2</accession>
<evidence type="ECO:0000313" key="13">
    <source>
        <dbReference type="Proteomes" id="UP000261540"/>
    </source>
</evidence>
<evidence type="ECO:0000256" key="2">
    <source>
        <dbReference type="ARBA" id="ARBA00006391"/>
    </source>
</evidence>
<keyword evidence="6" id="KW-0862">Zinc</keyword>
<dbReference type="PANTHER" id="PTHR13578">
    <property type="entry name" value="ADDITIONAL SEX COMBS LIKE PROTEIN ASXL"/>
    <property type="match status" value="1"/>
</dbReference>
<evidence type="ECO:0000313" key="12">
    <source>
        <dbReference type="Ensembl" id="ENSPKIP00000013600.1"/>
    </source>
</evidence>
<feature type="region of interest" description="Disordered" evidence="10">
    <location>
        <begin position="1646"/>
        <end position="1671"/>
    </location>
</feature>
<dbReference type="Pfam" id="PF13922">
    <property type="entry name" value="PHD_3"/>
    <property type="match status" value="1"/>
</dbReference>
<sequence length="1928" mass="211249">MTAKQILEVIQKEGLKETSGTSPLARLNAVLRIDSHIGDVTFFKTLGNALRQHHKRRNGMSMMVNKAVPRVVLTPLKVSDDQPDSPAGSEAQNGIEDRENSEKGMKQNNRSHTGKQISQHLKKLKKSGLGYLKWTKAEDIDIETPGSILVNTNLRALINKHTFASLPQHFQQYLLLLLPDVDRQMGSDGVARLCNSALNNEFFAYAAQGWKQRLAEGEFTPEMQLRIRQEMEKERKTEIWKEKYYETYYGQNCVPDCDEDQGNTDAEVPAFMQTAVAAEKIELKLSDSACVCEDKDIPSGFNMDVASKPLSVLPTVDIVLSGFPEISEEAVIQEEIAEEVEPNSCTYIDYPDPQIHDPSEHVSADSVKESQTITLPLNNVTALLQQPSLEPSAEIIKAMGNDPETSAASLLSLPSTSETETDEMSPQTEEDATFDKVGSIRTGHSALVETNCLSLSSETKVEKDLHNTGEPDLKHACDNEDTTMSEIVESEAQVTSQAADNVLSSEPNVLPLTSFTTHLEEDAELDATTGADILAPHKPKDSTSYDNKVLQSQLTSDNSEDTDIECLNPDTEVVSVPDPVNEGHGEETPIFQQPDEELDETESENTQDESLSPFSTSNATSASPLANDAVHLDIHCNGKADCSDSVSEHPSDELDSEASQNLDDICEPVPQAKDPKQEQSLPDTVLTKPVNETRSQEELHAENTQLTENTKRTENTTIAYTMNKSLPEINVSKPISYDQVADKTVKISPSLDIVKVKLHKSYPGKQAPSTQEMFHRKPGELSKPLLLDCTDSTDTENSKRKPGELTSGTCKEKRARIECSESSHTSSPAGSREEAPKEEPRVPPLKIQLSKVGLPFIIKTQSVSKPEAKLSSPGRNLGARTLADIKARAHQARAQREAAAAAAVAAAAHITASEGGPPADGCKTRTLAHVKEQTKVKLFPKHHARPQVHHHPKGTKQYNAKEDHHCLELPFNVTRDCAAGVIIANPNRRSPSECLTLVQLPSTNLKPSESQTAIPASVVSVSVPNSVRCFPVHQNLSSVSQARMTNTEDSRAKESAVCNSQVPVSTRLCSIPPGPSVLVSVCSSSLQSSVLKVSPSSAKTSILSSSQRAVLPKYNHELPSVIPQSSVCPSTNTQPCSSLGNGNQSHMGQIRTSSTCATVARPTSNGFHCYVPESIMSHVHEKPKINYQDHHAYQENGDKLQRFQVTAHKDKSVNQKEVITTEVIKTSATQKDIFKCKELPPEDSVSNKAIPCKVIVDHTSATYQNSPSIPVTQHNPPIKGVKTETVLRLQESIMSRAESFRQRTEQNGTFSAASRGNHKTVHGTYGVLQNIPLSQQVSHRESDPEGGAANLIYSSLLYKHAEKTLAIDQDIESKTWPKGNKNMSTLVIQKTHQECNLKLYIRESKDETTPHVFPKCGISKAEVRNSDTGDFKEPWNPRQHLAPRHPDDRQCSLAAENYRVVSAGSASSCRQSSVEASNPLVTQLLQGNLPLEKVLPQPRLGGQLEIHRLPSPFHTNSLRKPMVSERTAMENAQSCLSHKGGVHSLAMVGQSLLQQRDGNAGNKVTTALAELDLFKPDPGKSTVDGDNRNSSCSFGAHLHALDVGQKIAQEWGGRNVRQRSITPSLEIKESKRPLFTCSLQKRVSGLNKNGSFSSESDTSQRPFYPPTTAGRDSSLLSAPVQACKTSPFVCADPNKLVLNRNQGQNGPESMTTDQFKKGAYPTSLRNMQADYFETVSQNKPLAHSTNALPKIQSDQRQAAGVMETNRNLNWLTSGSVCNRIKVEPISFDENLNNSCEINSKQACYEQNDWTKNSKVPPFVAPEQQKVFTQQSPRLDPHQQAYSNYSSIHFSNGKLNRTASVIERSVGNPRLQATPVSSHKFANQNSVDELQLKCSCKLKAMIVCKGCGAFCHDDCIGPSELCVACLVVR</sequence>
<dbReference type="GO" id="GO:0003682">
    <property type="term" value="F:chromatin binding"/>
    <property type="evidence" value="ECO:0007669"/>
    <property type="project" value="TreeGrafter"/>
</dbReference>
<dbReference type="GO" id="GO:0042975">
    <property type="term" value="F:peroxisome proliferator activated receptor binding"/>
    <property type="evidence" value="ECO:0007669"/>
    <property type="project" value="TreeGrafter"/>
</dbReference>
<dbReference type="Pfam" id="PF13919">
    <property type="entry name" value="ASXH"/>
    <property type="match status" value="1"/>
</dbReference>
<feature type="compositionally biased region" description="Polar residues" evidence="10">
    <location>
        <begin position="608"/>
        <end position="622"/>
    </location>
</feature>
<feature type="compositionally biased region" description="Basic and acidic residues" evidence="10">
    <location>
        <begin position="810"/>
        <end position="821"/>
    </location>
</feature>
<feature type="compositionally biased region" description="Acidic residues" evidence="10">
    <location>
        <begin position="594"/>
        <end position="607"/>
    </location>
</feature>
<dbReference type="PANTHER" id="PTHR13578:SF18">
    <property type="entry name" value="POLYCOMB GROUP PROTEIN ASXL3-RELATED"/>
    <property type="match status" value="1"/>
</dbReference>
<keyword evidence="4" id="KW-0479">Metal-binding</keyword>
<feature type="compositionally biased region" description="Basic and acidic residues" evidence="10">
    <location>
        <begin position="831"/>
        <end position="841"/>
    </location>
</feature>
<comment type="subcellular location">
    <subcellularLocation>
        <location evidence="1">Nucleus</location>
    </subcellularLocation>
</comment>
<evidence type="ECO:0000256" key="9">
    <source>
        <dbReference type="ARBA" id="ARBA00023242"/>
    </source>
</evidence>
<dbReference type="Pfam" id="PF05066">
    <property type="entry name" value="HARE-HTH"/>
    <property type="match status" value="1"/>
</dbReference>
<evidence type="ECO:0000256" key="1">
    <source>
        <dbReference type="ARBA" id="ARBA00004123"/>
    </source>
</evidence>
<comment type="similarity">
    <text evidence="2">Belongs to the Asx family.</text>
</comment>
<dbReference type="InterPro" id="IPR044867">
    <property type="entry name" value="DEUBAD_dom"/>
</dbReference>
<proteinExistence type="inferred from homology"/>
<evidence type="ECO:0000256" key="10">
    <source>
        <dbReference type="SAM" id="MobiDB-lite"/>
    </source>
</evidence>
<feature type="region of interest" description="Disordered" evidence="10">
    <location>
        <begin position="763"/>
        <end position="843"/>
    </location>
</feature>
<dbReference type="Ensembl" id="ENSPKIT00000038024.1">
    <property type="protein sequence ID" value="ENSPKIP00000013600.1"/>
    <property type="gene ID" value="ENSPKIG00000000956.1"/>
</dbReference>
<dbReference type="GO" id="GO:0035517">
    <property type="term" value="C:PR-DUB complex"/>
    <property type="evidence" value="ECO:0007669"/>
    <property type="project" value="TreeGrafter"/>
</dbReference>
<evidence type="ECO:0000256" key="4">
    <source>
        <dbReference type="ARBA" id="ARBA00022723"/>
    </source>
</evidence>
<dbReference type="InterPro" id="IPR028020">
    <property type="entry name" value="ASX_DEUBAD_dom"/>
</dbReference>
<evidence type="ECO:0000256" key="5">
    <source>
        <dbReference type="ARBA" id="ARBA00022771"/>
    </source>
</evidence>
<evidence type="ECO:0000256" key="6">
    <source>
        <dbReference type="ARBA" id="ARBA00022833"/>
    </source>
</evidence>
<keyword evidence="7" id="KW-0805">Transcription regulation</keyword>
<feature type="compositionally biased region" description="Polar residues" evidence="10">
    <location>
        <begin position="1646"/>
        <end position="1661"/>
    </location>
</feature>
<feature type="region of interest" description="Disordered" evidence="10">
    <location>
        <begin position="692"/>
        <end position="714"/>
    </location>
</feature>
<keyword evidence="3" id="KW-0678">Repressor</keyword>